<name>A0A1X7K874_9BACT</name>
<dbReference type="SMART" id="SM00228">
    <property type="entry name" value="PDZ"/>
    <property type="match status" value="1"/>
</dbReference>
<dbReference type="STRING" id="561720.SAMN06275492_1237"/>
<keyword evidence="4" id="KW-1185">Reference proteome</keyword>
<sequence>MKKITLALSLILVFSTIAIAMNKVDLSVQEMIIQPHGEDIIYTNNFHDETMALQCRLSWFCVYSKISNPTDNIMFVSWRKSAFIDVNGNSHKVVPGQTLVIDMTRDVPDTMIPPHTSAQIDIYPHGFWQNNNDYKMILDYPVSRNLFGVIVDIRGKKSKEYHKFARKYSGQSLGLILCLTDGEGKDLYYNFKLNLDFDKGLEKYLASGGESEHPGFANEKPAPNVGLSLESNVISEVKEGSLAEKAGLQKGDRIIEINGKKIDKIENPEQYIKERATAGFSVMIMFDRSGITDLATLKL</sequence>
<dbReference type="Proteomes" id="UP000193355">
    <property type="component" value="Unassembled WGS sequence"/>
</dbReference>
<dbReference type="RefSeq" id="WP_085544999.1">
    <property type="nucleotide sequence ID" value="NZ_FXBB01000023.1"/>
</dbReference>
<dbReference type="InterPro" id="IPR041489">
    <property type="entry name" value="PDZ_6"/>
</dbReference>
<accession>A0A1X7K874</accession>
<evidence type="ECO:0000313" key="3">
    <source>
        <dbReference type="EMBL" id="SMG37219.1"/>
    </source>
</evidence>
<proteinExistence type="predicted"/>
<dbReference type="SUPFAM" id="SSF50156">
    <property type="entry name" value="PDZ domain-like"/>
    <property type="match status" value="1"/>
</dbReference>
<keyword evidence="1" id="KW-0732">Signal</keyword>
<feature type="chain" id="PRO_5012191725" evidence="1">
    <location>
        <begin position="21"/>
        <end position="299"/>
    </location>
</feature>
<organism evidence="3 4">
    <name type="scientific">Dethiosulfovibrio salsuginis</name>
    <dbReference type="NCBI Taxonomy" id="561720"/>
    <lineage>
        <taxon>Bacteria</taxon>
        <taxon>Thermotogati</taxon>
        <taxon>Synergistota</taxon>
        <taxon>Synergistia</taxon>
        <taxon>Synergistales</taxon>
        <taxon>Dethiosulfovibrionaceae</taxon>
        <taxon>Dethiosulfovibrio</taxon>
    </lineage>
</organism>
<feature type="domain" description="PDZ" evidence="2">
    <location>
        <begin position="225"/>
        <end position="267"/>
    </location>
</feature>
<protein>
    <submittedName>
        <fullName evidence="3">PDZ domain (Also known as DHR or GLGF)</fullName>
    </submittedName>
</protein>
<dbReference type="PROSITE" id="PS50106">
    <property type="entry name" value="PDZ"/>
    <property type="match status" value="1"/>
</dbReference>
<dbReference type="InterPro" id="IPR001478">
    <property type="entry name" value="PDZ"/>
</dbReference>
<dbReference type="InterPro" id="IPR036034">
    <property type="entry name" value="PDZ_sf"/>
</dbReference>
<feature type="signal peptide" evidence="1">
    <location>
        <begin position="1"/>
        <end position="20"/>
    </location>
</feature>
<evidence type="ECO:0000256" key="1">
    <source>
        <dbReference type="SAM" id="SignalP"/>
    </source>
</evidence>
<dbReference type="EMBL" id="FXBB01000023">
    <property type="protein sequence ID" value="SMG37219.1"/>
    <property type="molecule type" value="Genomic_DNA"/>
</dbReference>
<evidence type="ECO:0000259" key="2">
    <source>
        <dbReference type="PROSITE" id="PS50106"/>
    </source>
</evidence>
<gene>
    <name evidence="3" type="ORF">SAMN06275492_1237</name>
</gene>
<reference evidence="4" key="1">
    <citation type="submission" date="2017-04" db="EMBL/GenBank/DDBJ databases">
        <authorList>
            <person name="Varghese N."/>
            <person name="Submissions S."/>
        </authorList>
    </citation>
    <scope>NUCLEOTIDE SEQUENCE [LARGE SCALE GENOMIC DNA]</scope>
    <source>
        <strain evidence="4">USBA 82</strain>
    </source>
</reference>
<dbReference type="AlphaFoldDB" id="A0A1X7K874"/>
<dbReference type="Gene3D" id="2.30.42.10">
    <property type="match status" value="1"/>
</dbReference>
<dbReference type="Pfam" id="PF17820">
    <property type="entry name" value="PDZ_6"/>
    <property type="match status" value="1"/>
</dbReference>
<dbReference type="OrthoDB" id="9758917at2"/>
<evidence type="ECO:0000313" key="4">
    <source>
        <dbReference type="Proteomes" id="UP000193355"/>
    </source>
</evidence>